<dbReference type="Proteomes" id="UP001634394">
    <property type="component" value="Unassembled WGS sequence"/>
</dbReference>
<protein>
    <recommendedName>
        <fullName evidence="1">receptor protein-tyrosine kinase</fullName>
        <ecNumber evidence="1">2.7.10.1</ecNumber>
    </recommendedName>
</protein>
<dbReference type="InterPro" id="IPR001611">
    <property type="entry name" value="Leu-rich_rpt"/>
</dbReference>
<reference evidence="13 14" key="1">
    <citation type="submission" date="2024-11" db="EMBL/GenBank/DDBJ databases">
        <title>Chromosome-level genome assembly of the freshwater bivalve Anodonta woodiana.</title>
        <authorList>
            <person name="Chen X."/>
        </authorList>
    </citation>
    <scope>NUCLEOTIDE SEQUENCE [LARGE SCALE GENOMIC DNA]</scope>
    <source>
        <strain evidence="13">MN2024</strain>
        <tissue evidence="13">Gills</tissue>
    </source>
</reference>
<keyword evidence="4 11" id="KW-0732">Signal</keyword>
<dbReference type="Pfam" id="PF13306">
    <property type="entry name" value="LRR_5"/>
    <property type="match status" value="1"/>
</dbReference>
<dbReference type="SUPFAM" id="SSF49265">
    <property type="entry name" value="Fibronectin type III"/>
    <property type="match status" value="2"/>
</dbReference>
<keyword evidence="10" id="KW-0472">Membrane</keyword>
<dbReference type="Gene3D" id="6.10.250.2930">
    <property type="match status" value="1"/>
</dbReference>
<evidence type="ECO:0000313" key="13">
    <source>
        <dbReference type="EMBL" id="KAL3873569.1"/>
    </source>
</evidence>
<evidence type="ECO:0000259" key="12">
    <source>
        <dbReference type="PROSITE" id="PS50853"/>
    </source>
</evidence>
<dbReference type="EC" id="2.7.10.1" evidence="1"/>
<keyword evidence="3" id="KW-0808">Transferase</keyword>
<feature type="region of interest" description="Disordered" evidence="9">
    <location>
        <begin position="914"/>
        <end position="935"/>
    </location>
</feature>
<dbReference type="PROSITE" id="PS51450">
    <property type="entry name" value="LRR"/>
    <property type="match status" value="2"/>
</dbReference>
<dbReference type="SUPFAM" id="SSF52047">
    <property type="entry name" value="RNI-like"/>
    <property type="match status" value="1"/>
</dbReference>
<dbReference type="InterPro" id="IPR036116">
    <property type="entry name" value="FN3_sf"/>
</dbReference>
<dbReference type="EMBL" id="JBJQND010000006">
    <property type="protein sequence ID" value="KAL3873569.1"/>
    <property type="molecule type" value="Genomic_DNA"/>
</dbReference>
<dbReference type="GO" id="GO:0004714">
    <property type="term" value="F:transmembrane receptor protein tyrosine kinase activity"/>
    <property type="evidence" value="ECO:0007669"/>
    <property type="project" value="UniProtKB-EC"/>
</dbReference>
<keyword evidence="6" id="KW-0418">Kinase</keyword>
<dbReference type="CDD" id="cd12087">
    <property type="entry name" value="TM_EGFR-like"/>
    <property type="match status" value="1"/>
</dbReference>
<sequence>MGTIKTCIVGAIITFVMYEIICSEAQASCLNPPTTKCDCQVVNNKSIINCRDKSLTQIPTFNNTNIEYDELTFSTAQLNTPTCSSCNKITSIPSRAFANLKVRRIDLTKNALVNISDNSFAGVEPYLKELLLEGNGTKEPNYAALANLTGLATLHLENFQQTQFSSNNIFGYLQNLENLILKSFKSLSLIDGATFLNKVPKLKTFRLEDSPLTTYPAGVFLNIPSLQVLSFINTQVTKLLAQSFNTLNNLKELDLSHNIIDSIDNDTFAAITDTLEFLNLAVNKLGNNNKRENLFFLSSKTWTKLELLTLSYNVLDAIPDRTFQNMPNLAYLTLQGCQLSSISSGLLQGLQNLHTLEVSLNWIANISVNAFVHTPQLTDLRLDQQHKDSIKDIALNFPPTAVEPIRTSLNRLNLQQNQVNESQIWEIIRFLINLEELYLSSTNLVTVPDFVFRYITKLQILDLSYNQLTSVNQKSFHGLKDTITSITLSENNLTTIDECVFKNFSKLNHLFLSENIWNCDCHLLWLYDWINVSPGIADLVDCVCHSPPSLIGKQIQNVNRQDLFCTPTNAPYTCPDYYITTTTTTTTTPIPLPVFRIAITAARIFSINVSWTISDKSDVTRYLLSLVDLQNTGSRNLWNLSRDTTLFQFSNLKPQQLYNICLQVELNNVLNQNLFSCVNYSTKPIPAFELLTNTITESSIEVKWTVSDMTEITGFRLHKVIVSTPTDKYYEIVTKDGSTFQFKNLKSGESYQICLELIINGQVYEKDDKCKTIQTNTTNTTDQPKVTAEPQTSNEKIPIIVGSVVGALLITVIVAIIVYILIRKKSEKYNMNTERSELPHAGQTTRTFTKSKPGAAKVDDIQIKVISNGNVNDTSRVSGGSYQFLSERDSRNVNPEPSTSTVNPHYINDIRSHMLPNPPGKGSQAPHPHAYVNTG</sequence>
<name>A0ABD3WHX9_SINWO</name>
<evidence type="ECO:0000256" key="4">
    <source>
        <dbReference type="ARBA" id="ARBA00022729"/>
    </source>
</evidence>
<accession>A0ABD3WHX9</accession>
<keyword evidence="14" id="KW-1185">Reference proteome</keyword>
<evidence type="ECO:0000256" key="2">
    <source>
        <dbReference type="ARBA" id="ARBA00022614"/>
    </source>
</evidence>
<feature type="signal peptide" evidence="11">
    <location>
        <begin position="1"/>
        <end position="27"/>
    </location>
</feature>
<keyword evidence="5" id="KW-0677">Repeat</keyword>
<dbReference type="InterPro" id="IPR026906">
    <property type="entry name" value="LRR_5"/>
</dbReference>
<feature type="transmembrane region" description="Helical" evidence="10">
    <location>
        <begin position="799"/>
        <end position="822"/>
    </location>
</feature>
<evidence type="ECO:0000313" key="14">
    <source>
        <dbReference type="Proteomes" id="UP001634394"/>
    </source>
</evidence>
<evidence type="ECO:0000256" key="1">
    <source>
        <dbReference type="ARBA" id="ARBA00011902"/>
    </source>
</evidence>
<dbReference type="CDD" id="cd00063">
    <property type="entry name" value="FN3"/>
    <property type="match status" value="2"/>
</dbReference>
<keyword evidence="7" id="KW-0829">Tyrosine-protein kinase</keyword>
<comment type="caution">
    <text evidence="13">The sequence shown here is derived from an EMBL/GenBank/DDBJ whole genome shotgun (WGS) entry which is preliminary data.</text>
</comment>
<dbReference type="Gene3D" id="3.80.10.10">
    <property type="entry name" value="Ribonuclease Inhibitor"/>
    <property type="match status" value="3"/>
</dbReference>
<dbReference type="InterPro" id="IPR003961">
    <property type="entry name" value="FN3_dom"/>
</dbReference>
<feature type="domain" description="Fibronectin type-III" evidence="12">
    <location>
        <begin position="593"/>
        <end position="685"/>
    </location>
</feature>
<evidence type="ECO:0000256" key="8">
    <source>
        <dbReference type="ARBA" id="ARBA00023157"/>
    </source>
</evidence>
<dbReference type="SMART" id="SM00369">
    <property type="entry name" value="LRR_TYP"/>
    <property type="match status" value="9"/>
</dbReference>
<keyword evidence="2" id="KW-0433">Leucine-rich repeat</keyword>
<evidence type="ECO:0000256" key="5">
    <source>
        <dbReference type="ARBA" id="ARBA00022737"/>
    </source>
</evidence>
<dbReference type="InterPro" id="IPR044912">
    <property type="entry name" value="Egfr_JX_dom"/>
</dbReference>
<dbReference type="InterPro" id="IPR050541">
    <property type="entry name" value="LRR_TM_domain-containing"/>
</dbReference>
<evidence type="ECO:0000256" key="7">
    <source>
        <dbReference type="ARBA" id="ARBA00023137"/>
    </source>
</evidence>
<dbReference type="Pfam" id="PF13855">
    <property type="entry name" value="LRR_8"/>
    <property type="match status" value="2"/>
</dbReference>
<organism evidence="13 14">
    <name type="scientific">Sinanodonta woodiana</name>
    <name type="common">Chinese pond mussel</name>
    <name type="synonym">Anodonta woodiana</name>
    <dbReference type="NCBI Taxonomy" id="1069815"/>
    <lineage>
        <taxon>Eukaryota</taxon>
        <taxon>Metazoa</taxon>
        <taxon>Spiralia</taxon>
        <taxon>Lophotrochozoa</taxon>
        <taxon>Mollusca</taxon>
        <taxon>Bivalvia</taxon>
        <taxon>Autobranchia</taxon>
        <taxon>Heteroconchia</taxon>
        <taxon>Palaeoheterodonta</taxon>
        <taxon>Unionida</taxon>
        <taxon>Unionoidea</taxon>
        <taxon>Unionidae</taxon>
        <taxon>Unioninae</taxon>
        <taxon>Sinanodonta</taxon>
    </lineage>
</organism>
<dbReference type="AlphaFoldDB" id="A0ABD3WHX9"/>
<evidence type="ECO:0000256" key="6">
    <source>
        <dbReference type="ARBA" id="ARBA00022777"/>
    </source>
</evidence>
<dbReference type="InterPro" id="IPR003591">
    <property type="entry name" value="Leu-rich_rpt_typical-subtyp"/>
</dbReference>
<evidence type="ECO:0000256" key="11">
    <source>
        <dbReference type="SAM" id="SignalP"/>
    </source>
</evidence>
<dbReference type="PANTHER" id="PTHR24369">
    <property type="entry name" value="ANTIGEN BSP, PUTATIVE-RELATED"/>
    <property type="match status" value="1"/>
</dbReference>
<keyword evidence="10" id="KW-1133">Transmembrane helix</keyword>
<evidence type="ECO:0000256" key="9">
    <source>
        <dbReference type="SAM" id="MobiDB-lite"/>
    </source>
</evidence>
<dbReference type="InterPro" id="IPR000483">
    <property type="entry name" value="Cys-rich_flank_reg_C"/>
</dbReference>
<keyword evidence="10" id="KW-0812">Transmembrane</keyword>
<keyword evidence="8" id="KW-1015">Disulfide bond</keyword>
<dbReference type="SMART" id="SM00365">
    <property type="entry name" value="LRR_SD22"/>
    <property type="match status" value="2"/>
</dbReference>
<evidence type="ECO:0000256" key="10">
    <source>
        <dbReference type="SAM" id="Phobius"/>
    </source>
</evidence>
<dbReference type="InterPro" id="IPR032675">
    <property type="entry name" value="LRR_dom_sf"/>
</dbReference>
<evidence type="ECO:0000256" key="3">
    <source>
        <dbReference type="ARBA" id="ARBA00022679"/>
    </source>
</evidence>
<gene>
    <name evidence="13" type="ORF">ACJMK2_036666</name>
</gene>
<dbReference type="PANTHER" id="PTHR24369:SF210">
    <property type="entry name" value="CHAOPTIN-RELATED"/>
    <property type="match status" value="1"/>
</dbReference>
<dbReference type="SMART" id="SM00060">
    <property type="entry name" value="FN3"/>
    <property type="match status" value="2"/>
</dbReference>
<dbReference type="Gene3D" id="2.60.40.10">
    <property type="entry name" value="Immunoglobulins"/>
    <property type="match status" value="2"/>
</dbReference>
<dbReference type="PROSITE" id="PS50853">
    <property type="entry name" value="FN3"/>
    <property type="match status" value="1"/>
</dbReference>
<dbReference type="SMART" id="SM00082">
    <property type="entry name" value="LRRCT"/>
    <property type="match status" value="1"/>
</dbReference>
<proteinExistence type="predicted"/>
<feature type="chain" id="PRO_5044754490" description="receptor protein-tyrosine kinase" evidence="11">
    <location>
        <begin position="28"/>
        <end position="935"/>
    </location>
</feature>
<dbReference type="InterPro" id="IPR013783">
    <property type="entry name" value="Ig-like_fold"/>
</dbReference>